<evidence type="ECO:0000256" key="1">
    <source>
        <dbReference type="SAM" id="Coils"/>
    </source>
</evidence>
<evidence type="ECO:0000256" key="2">
    <source>
        <dbReference type="SAM" id="MobiDB-lite"/>
    </source>
</evidence>
<dbReference type="EMBL" id="JACHOU010000003">
    <property type="protein sequence ID" value="MBB6354346.1"/>
    <property type="molecule type" value="Genomic_DNA"/>
</dbReference>
<evidence type="ECO:0008006" key="5">
    <source>
        <dbReference type="Google" id="ProtNLM"/>
    </source>
</evidence>
<name>A0A7X0KKU2_9HYPH</name>
<dbReference type="AlphaFoldDB" id="A0A7X0KKU2"/>
<reference evidence="3 4" key="1">
    <citation type="submission" date="2020-08" db="EMBL/GenBank/DDBJ databases">
        <title>Genomic Encyclopedia of Type Strains, Phase IV (KMG-IV): sequencing the most valuable type-strain genomes for metagenomic binning, comparative biology and taxonomic classification.</title>
        <authorList>
            <person name="Goeker M."/>
        </authorList>
    </citation>
    <scope>NUCLEOTIDE SEQUENCE [LARGE SCALE GENOMIC DNA]</scope>
    <source>
        <strain evidence="3 4">DSM 7051</strain>
    </source>
</reference>
<organism evidence="3 4">
    <name type="scientific">Aminobacter aganoensis</name>
    <dbReference type="NCBI Taxonomy" id="83264"/>
    <lineage>
        <taxon>Bacteria</taxon>
        <taxon>Pseudomonadati</taxon>
        <taxon>Pseudomonadota</taxon>
        <taxon>Alphaproteobacteria</taxon>
        <taxon>Hyphomicrobiales</taxon>
        <taxon>Phyllobacteriaceae</taxon>
        <taxon>Aminobacter</taxon>
    </lineage>
</organism>
<evidence type="ECO:0000313" key="3">
    <source>
        <dbReference type="EMBL" id="MBB6354346.1"/>
    </source>
</evidence>
<dbReference type="Proteomes" id="UP000536262">
    <property type="component" value="Unassembled WGS sequence"/>
</dbReference>
<gene>
    <name evidence="3" type="ORF">GGR00_002120</name>
</gene>
<sequence length="61" mass="6768">MDIMIDTASHEARIAELEKLVRDLQAQLEAVQKHVGITARPVEKPLRSRGMLGSPSSSSRR</sequence>
<proteinExistence type="predicted"/>
<evidence type="ECO:0000313" key="4">
    <source>
        <dbReference type="Proteomes" id="UP000536262"/>
    </source>
</evidence>
<dbReference type="RefSeq" id="WP_184699402.1">
    <property type="nucleotide sequence ID" value="NZ_BAABEG010000001.1"/>
</dbReference>
<feature type="region of interest" description="Disordered" evidence="2">
    <location>
        <begin position="41"/>
        <end position="61"/>
    </location>
</feature>
<accession>A0A7X0KKU2</accession>
<feature type="compositionally biased region" description="Low complexity" evidence="2">
    <location>
        <begin position="48"/>
        <end position="61"/>
    </location>
</feature>
<keyword evidence="4" id="KW-1185">Reference proteome</keyword>
<protein>
    <recommendedName>
        <fullName evidence="5">Transposase</fullName>
    </recommendedName>
</protein>
<feature type="coiled-coil region" evidence="1">
    <location>
        <begin position="7"/>
        <end position="34"/>
    </location>
</feature>
<comment type="caution">
    <text evidence="3">The sequence shown here is derived from an EMBL/GenBank/DDBJ whole genome shotgun (WGS) entry which is preliminary data.</text>
</comment>
<keyword evidence="1" id="KW-0175">Coiled coil</keyword>